<evidence type="ECO:0000313" key="2">
    <source>
        <dbReference type="EMBL" id="GEP04345.1"/>
    </source>
</evidence>
<name>A0A512J301_9HYPH</name>
<dbReference type="Proteomes" id="UP001156856">
    <property type="component" value="Unassembled WGS sequence"/>
</dbReference>
<sequence>MIDDGQEPVPVIRAQGADLQRASVAEAFQGRVVREIIHVGLGQTRCSDGAAGIRSGRAAGDPMPAPLTAKQDRARA</sequence>
<gene>
    <name evidence="3" type="ORF">GCM10007888_55190</name>
    <name evidence="2" type="ORF">MOX02_23830</name>
</gene>
<dbReference type="EMBL" id="BSPK01000111">
    <property type="protein sequence ID" value="GLS67136.1"/>
    <property type="molecule type" value="Genomic_DNA"/>
</dbReference>
<reference evidence="5" key="2">
    <citation type="journal article" date="2019" name="Int. J. Syst. Evol. Microbiol.">
        <title>The Global Catalogue of Microorganisms (GCM) 10K type strain sequencing project: providing services to taxonomists for standard genome sequencing and annotation.</title>
        <authorList>
            <consortium name="The Broad Institute Genomics Platform"/>
            <consortium name="The Broad Institute Genome Sequencing Center for Infectious Disease"/>
            <person name="Wu L."/>
            <person name="Ma J."/>
        </authorList>
    </citation>
    <scope>NUCLEOTIDE SEQUENCE [LARGE SCALE GENOMIC DNA]</scope>
    <source>
        <strain evidence="5">NBRC 107715</strain>
    </source>
</reference>
<feature type="region of interest" description="Disordered" evidence="1">
    <location>
        <begin position="52"/>
        <end position="76"/>
    </location>
</feature>
<reference evidence="3" key="4">
    <citation type="submission" date="2023-01" db="EMBL/GenBank/DDBJ databases">
        <title>Draft genome sequence of Methylobacterium oxalidis strain NBRC 107715.</title>
        <authorList>
            <person name="Sun Q."/>
            <person name="Mori K."/>
        </authorList>
    </citation>
    <scope>NUCLEOTIDE SEQUENCE</scope>
    <source>
        <strain evidence="3">NBRC 107715</strain>
    </source>
</reference>
<dbReference type="EMBL" id="BJZU01000043">
    <property type="protein sequence ID" value="GEP04345.1"/>
    <property type="molecule type" value="Genomic_DNA"/>
</dbReference>
<dbReference type="Proteomes" id="UP000321960">
    <property type="component" value="Unassembled WGS sequence"/>
</dbReference>
<proteinExistence type="predicted"/>
<evidence type="ECO:0000256" key="1">
    <source>
        <dbReference type="SAM" id="MobiDB-lite"/>
    </source>
</evidence>
<reference evidence="2 4" key="3">
    <citation type="submission" date="2019-07" db="EMBL/GenBank/DDBJ databases">
        <title>Whole genome shotgun sequence of Methylobacterium oxalidis NBRC 107715.</title>
        <authorList>
            <person name="Hosoyama A."/>
            <person name="Uohara A."/>
            <person name="Ohji S."/>
            <person name="Ichikawa N."/>
        </authorList>
    </citation>
    <scope>NUCLEOTIDE SEQUENCE [LARGE SCALE GENOMIC DNA]</scope>
    <source>
        <strain evidence="2 4">NBRC 107715</strain>
    </source>
</reference>
<accession>A0A512J301</accession>
<feature type="compositionally biased region" description="Low complexity" evidence="1">
    <location>
        <begin position="52"/>
        <end position="61"/>
    </location>
</feature>
<reference evidence="3" key="1">
    <citation type="journal article" date="2014" name="Int. J. Syst. Evol. Microbiol.">
        <title>Complete genome of a new Firmicutes species belonging to the dominant human colonic microbiota ('Ruminococcus bicirculans') reveals two chromosomes and a selective capacity to utilize plant glucans.</title>
        <authorList>
            <consortium name="NISC Comparative Sequencing Program"/>
            <person name="Wegmann U."/>
            <person name="Louis P."/>
            <person name="Goesmann A."/>
            <person name="Henrissat B."/>
            <person name="Duncan S.H."/>
            <person name="Flint H.J."/>
        </authorList>
    </citation>
    <scope>NUCLEOTIDE SEQUENCE</scope>
    <source>
        <strain evidence="3">NBRC 107715</strain>
    </source>
</reference>
<evidence type="ECO:0000313" key="4">
    <source>
        <dbReference type="Proteomes" id="UP000321960"/>
    </source>
</evidence>
<protein>
    <submittedName>
        <fullName evidence="2">Uncharacterized protein</fullName>
    </submittedName>
</protein>
<evidence type="ECO:0000313" key="3">
    <source>
        <dbReference type="EMBL" id="GLS67136.1"/>
    </source>
</evidence>
<organism evidence="2 4">
    <name type="scientific">Methylobacterium oxalidis</name>
    <dbReference type="NCBI Taxonomy" id="944322"/>
    <lineage>
        <taxon>Bacteria</taxon>
        <taxon>Pseudomonadati</taxon>
        <taxon>Pseudomonadota</taxon>
        <taxon>Alphaproteobacteria</taxon>
        <taxon>Hyphomicrobiales</taxon>
        <taxon>Methylobacteriaceae</taxon>
        <taxon>Methylobacterium</taxon>
    </lineage>
</organism>
<dbReference type="AlphaFoldDB" id="A0A512J301"/>
<comment type="caution">
    <text evidence="2">The sequence shown here is derived from an EMBL/GenBank/DDBJ whole genome shotgun (WGS) entry which is preliminary data.</text>
</comment>
<keyword evidence="5" id="KW-1185">Reference proteome</keyword>
<evidence type="ECO:0000313" key="5">
    <source>
        <dbReference type="Proteomes" id="UP001156856"/>
    </source>
</evidence>